<comment type="caution">
    <text evidence="1">The sequence shown here is derived from an EMBL/GenBank/DDBJ whole genome shotgun (WGS) entry which is preliminary data.</text>
</comment>
<proteinExistence type="predicted"/>
<sequence length="83" mass="9156">MEELFHILYLYLSWVGRSGPACAGGLLRRESRLAWNHRIPNEPNRSTSMSHAHCVNLPKEAREAPSVFAGFRLSAGHDTPGAG</sequence>
<accession>E0Q8T0</accession>
<dbReference type="HOGENOM" id="CLU_2535841_0_0_11"/>
<gene>
    <name evidence="1" type="ORF">HMPREF0168_1538</name>
</gene>
<organism evidence="1 2">
    <name type="scientific">Bifidobacterium dentium ATCC 27679</name>
    <dbReference type="NCBI Taxonomy" id="871562"/>
    <lineage>
        <taxon>Bacteria</taxon>
        <taxon>Bacillati</taxon>
        <taxon>Actinomycetota</taxon>
        <taxon>Actinomycetes</taxon>
        <taxon>Bifidobacteriales</taxon>
        <taxon>Bifidobacteriaceae</taxon>
        <taxon>Bifidobacterium</taxon>
    </lineage>
</organism>
<dbReference type="Proteomes" id="UP000003323">
    <property type="component" value="Unassembled WGS sequence"/>
</dbReference>
<dbReference type="AlphaFoldDB" id="E0Q8T0"/>
<name>E0Q8T0_9BIFI</name>
<evidence type="ECO:0000313" key="1">
    <source>
        <dbReference type="EMBL" id="EFM41222.1"/>
    </source>
</evidence>
<dbReference type="EMBL" id="AEEQ01000010">
    <property type="protein sequence ID" value="EFM41222.1"/>
    <property type="molecule type" value="Genomic_DNA"/>
</dbReference>
<protein>
    <submittedName>
        <fullName evidence="1">Uncharacterized protein</fullName>
    </submittedName>
</protein>
<reference evidence="1 2" key="1">
    <citation type="submission" date="2010-08" db="EMBL/GenBank/DDBJ databases">
        <authorList>
            <person name="Muzny D."/>
            <person name="Qin X."/>
            <person name="Deng J."/>
            <person name="Jiang H."/>
            <person name="Liu Y."/>
            <person name="Qu J."/>
            <person name="Song X.-Z."/>
            <person name="Zhang L."/>
            <person name="Thornton R."/>
            <person name="Coyle M."/>
            <person name="Francisco L."/>
            <person name="Jackson L."/>
            <person name="Javaid M."/>
            <person name="Korchina V."/>
            <person name="Kovar C."/>
            <person name="Mata R."/>
            <person name="Mathew T."/>
            <person name="Ngo R."/>
            <person name="Nguyen L."/>
            <person name="Nguyen N."/>
            <person name="Okwuonu G."/>
            <person name="Ongeri F."/>
            <person name="Pham C."/>
            <person name="Simmons D."/>
            <person name="Wilczek-Boney K."/>
            <person name="Hale W."/>
            <person name="Jakkamsetti A."/>
            <person name="Pham P."/>
            <person name="Ruth R."/>
            <person name="San Lucas F."/>
            <person name="Warren J."/>
            <person name="Zhang J."/>
            <person name="Zhao Z."/>
            <person name="Zhou C."/>
            <person name="Zhu D."/>
            <person name="Lee S."/>
            <person name="Bess C."/>
            <person name="Blankenburg K."/>
            <person name="Forbes L."/>
            <person name="Fu Q."/>
            <person name="Gubbala S."/>
            <person name="Hirani K."/>
            <person name="Jayaseelan J.C."/>
            <person name="Lara F."/>
            <person name="Munidasa M."/>
            <person name="Palculict T."/>
            <person name="Patil S."/>
            <person name="Pu L.-L."/>
            <person name="Saada N."/>
            <person name="Tang L."/>
            <person name="Weissenberger G."/>
            <person name="Zhu Y."/>
            <person name="Hemphill L."/>
            <person name="Shang Y."/>
            <person name="Youmans B."/>
            <person name="Ayvaz T."/>
            <person name="Ross M."/>
            <person name="Santibanez J."/>
            <person name="Aqrawi P."/>
            <person name="Gross S."/>
            <person name="Joshi V."/>
            <person name="Fowler G."/>
            <person name="Nazareth L."/>
            <person name="Reid J."/>
            <person name="Worley K."/>
            <person name="Petrosino J."/>
            <person name="Highlander S."/>
            <person name="Gibbs R."/>
        </authorList>
    </citation>
    <scope>NUCLEOTIDE SEQUENCE [LARGE SCALE GENOMIC DNA]</scope>
    <source>
        <strain evidence="1 2">ATCC 27679</strain>
    </source>
</reference>
<evidence type="ECO:0000313" key="2">
    <source>
        <dbReference type="Proteomes" id="UP000003323"/>
    </source>
</evidence>